<dbReference type="PROSITE" id="PS01031">
    <property type="entry name" value="SHSP"/>
    <property type="match status" value="1"/>
</dbReference>
<feature type="domain" description="SHSP" evidence="5">
    <location>
        <begin position="55"/>
        <end position="163"/>
    </location>
</feature>
<sequence>MAFRDELLRDWYGPAASQRVRQPMTRLFDQHFGLNLNDEDILLPSAFFPQSRPRRLFTRQQSGVSEVNVEKERFQVMLDVQQFRPREINVKVVNGFIVVEGKHEEREDEHGFITRQFTRRYALPEDVKPENVESNLSSDGVLLLSGPRTVAQAEPAERNVFVHQTGRPAMNSEKKPASSTESSSKPESTATGNAPENASAEKPAVVSSV</sequence>
<dbReference type="PANTHER" id="PTHR45640">
    <property type="entry name" value="HEAT SHOCK PROTEIN HSP-12.2-RELATED"/>
    <property type="match status" value="1"/>
</dbReference>
<dbReference type="InterPro" id="IPR002068">
    <property type="entry name" value="A-crystallin/Hsp20_dom"/>
</dbReference>
<dbReference type="Pfam" id="PF00011">
    <property type="entry name" value="HSP20"/>
    <property type="match status" value="1"/>
</dbReference>
<dbReference type="OrthoDB" id="1431247at2759"/>
<dbReference type="InterPro" id="IPR001436">
    <property type="entry name" value="Alpha-crystallin/sHSP_animal"/>
</dbReference>
<gene>
    <name evidence="6" type="ORF">AFUS01_LOCUS44608</name>
</gene>
<evidence type="ECO:0000256" key="3">
    <source>
        <dbReference type="RuleBase" id="RU003616"/>
    </source>
</evidence>
<dbReference type="CDD" id="cd06526">
    <property type="entry name" value="metazoan_ACD"/>
    <property type="match status" value="1"/>
</dbReference>
<reference evidence="6" key="1">
    <citation type="submission" date="2021-06" db="EMBL/GenBank/DDBJ databases">
        <authorList>
            <person name="Hodson N. C."/>
            <person name="Mongue J. A."/>
            <person name="Jaron S. K."/>
        </authorList>
    </citation>
    <scope>NUCLEOTIDE SEQUENCE</scope>
</reference>
<dbReference type="EMBL" id="CAJVCH010570562">
    <property type="protein sequence ID" value="CAG7835205.1"/>
    <property type="molecule type" value="Genomic_DNA"/>
</dbReference>
<feature type="compositionally biased region" description="Low complexity" evidence="4">
    <location>
        <begin position="177"/>
        <end position="191"/>
    </location>
</feature>
<evidence type="ECO:0000256" key="4">
    <source>
        <dbReference type="SAM" id="MobiDB-lite"/>
    </source>
</evidence>
<evidence type="ECO:0000313" key="7">
    <source>
        <dbReference type="Proteomes" id="UP000708208"/>
    </source>
</evidence>
<dbReference type="GO" id="GO:0005634">
    <property type="term" value="C:nucleus"/>
    <property type="evidence" value="ECO:0007669"/>
    <property type="project" value="TreeGrafter"/>
</dbReference>
<dbReference type="GO" id="GO:0005737">
    <property type="term" value="C:cytoplasm"/>
    <property type="evidence" value="ECO:0007669"/>
    <property type="project" value="TreeGrafter"/>
</dbReference>
<protein>
    <recommendedName>
        <fullName evidence="5">SHSP domain-containing protein</fullName>
    </recommendedName>
</protein>
<organism evidence="6 7">
    <name type="scientific">Allacma fusca</name>
    <dbReference type="NCBI Taxonomy" id="39272"/>
    <lineage>
        <taxon>Eukaryota</taxon>
        <taxon>Metazoa</taxon>
        <taxon>Ecdysozoa</taxon>
        <taxon>Arthropoda</taxon>
        <taxon>Hexapoda</taxon>
        <taxon>Collembola</taxon>
        <taxon>Symphypleona</taxon>
        <taxon>Sminthuridae</taxon>
        <taxon>Allacma</taxon>
    </lineage>
</organism>
<dbReference type="AlphaFoldDB" id="A0A8J2MAY3"/>
<evidence type="ECO:0000259" key="5">
    <source>
        <dbReference type="PROSITE" id="PS01031"/>
    </source>
</evidence>
<feature type="region of interest" description="Disordered" evidence="4">
    <location>
        <begin position="153"/>
        <end position="209"/>
    </location>
</feature>
<dbReference type="GO" id="GO:0042026">
    <property type="term" value="P:protein refolding"/>
    <property type="evidence" value="ECO:0007669"/>
    <property type="project" value="TreeGrafter"/>
</dbReference>
<dbReference type="Proteomes" id="UP000708208">
    <property type="component" value="Unassembled WGS sequence"/>
</dbReference>
<evidence type="ECO:0000313" key="6">
    <source>
        <dbReference type="EMBL" id="CAG7835205.1"/>
    </source>
</evidence>
<dbReference type="PANTHER" id="PTHR45640:SF13">
    <property type="entry name" value="HEAT SHOCK PROTEIN 22-RELATED"/>
    <property type="match status" value="1"/>
</dbReference>
<comment type="caution">
    <text evidence="6">The sequence shown here is derived from an EMBL/GenBank/DDBJ whole genome shotgun (WGS) entry which is preliminary data.</text>
</comment>
<keyword evidence="1" id="KW-0346">Stress response</keyword>
<dbReference type="GO" id="GO:0009408">
    <property type="term" value="P:response to heat"/>
    <property type="evidence" value="ECO:0007669"/>
    <property type="project" value="TreeGrafter"/>
</dbReference>
<evidence type="ECO:0000256" key="2">
    <source>
        <dbReference type="PROSITE-ProRule" id="PRU00285"/>
    </source>
</evidence>
<accession>A0A8J2MAY3</accession>
<comment type="similarity">
    <text evidence="2 3">Belongs to the small heat shock protein (HSP20) family.</text>
</comment>
<keyword evidence="7" id="KW-1185">Reference proteome</keyword>
<dbReference type="GO" id="GO:0051082">
    <property type="term" value="F:unfolded protein binding"/>
    <property type="evidence" value="ECO:0007669"/>
    <property type="project" value="TreeGrafter"/>
</dbReference>
<proteinExistence type="inferred from homology"/>
<evidence type="ECO:0000256" key="1">
    <source>
        <dbReference type="ARBA" id="ARBA00023016"/>
    </source>
</evidence>
<name>A0A8J2MAY3_9HEXA</name>